<dbReference type="WBParaSite" id="nRc.2.0.1.t45419-RA">
    <property type="protein sequence ID" value="nRc.2.0.1.t45419-RA"/>
    <property type="gene ID" value="nRc.2.0.1.g45419"/>
</dbReference>
<feature type="domain" description="RING-type" evidence="6">
    <location>
        <begin position="106"/>
        <end position="145"/>
    </location>
</feature>
<reference evidence="8" key="1">
    <citation type="submission" date="2022-11" db="UniProtKB">
        <authorList>
            <consortium name="WormBaseParasite"/>
        </authorList>
    </citation>
    <scope>IDENTIFICATION</scope>
</reference>
<evidence type="ECO:0000313" key="8">
    <source>
        <dbReference type="WBParaSite" id="nRc.2.0.1.t45419-RA"/>
    </source>
</evidence>
<dbReference type="PROSITE" id="PS50089">
    <property type="entry name" value="ZF_RING_2"/>
    <property type="match status" value="1"/>
</dbReference>
<dbReference type="SUPFAM" id="SSF57850">
    <property type="entry name" value="RING/U-box"/>
    <property type="match status" value="1"/>
</dbReference>
<keyword evidence="7" id="KW-1185">Reference proteome</keyword>
<dbReference type="OMA" id="HEHEKCL"/>
<keyword evidence="2 4" id="KW-0863">Zinc-finger</keyword>
<keyword evidence="3" id="KW-0862">Zinc</keyword>
<evidence type="ECO:0000256" key="5">
    <source>
        <dbReference type="SAM" id="MobiDB-lite"/>
    </source>
</evidence>
<feature type="region of interest" description="Disordered" evidence="5">
    <location>
        <begin position="1"/>
        <end position="98"/>
    </location>
</feature>
<dbReference type="Pfam" id="PF13920">
    <property type="entry name" value="zf-C3HC4_3"/>
    <property type="match status" value="1"/>
</dbReference>
<dbReference type="InterPro" id="IPR013083">
    <property type="entry name" value="Znf_RING/FYVE/PHD"/>
</dbReference>
<dbReference type="PANTHER" id="PTHR46858:SF5">
    <property type="entry name" value="E3 UBIQUITIN-PROTEIN LIGASE APD1-RELATED"/>
    <property type="match status" value="1"/>
</dbReference>
<evidence type="ECO:0000313" key="7">
    <source>
        <dbReference type="Proteomes" id="UP000887565"/>
    </source>
</evidence>
<name>A0A915L2R4_ROMCU</name>
<evidence type="ECO:0000256" key="4">
    <source>
        <dbReference type="PROSITE-ProRule" id="PRU00175"/>
    </source>
</evidence>
<dbReference type="GO" id="GO:0008270">
    <property type="term" value="F:zinc ion binding"/>
    <property type="evidence" value="ECO:0007669"/>
    <property type="project" value="UniProtKB-KW"/>
</dbReference>
<accession>A0A915L2R4</accession>
<dbReference type="Gene3D" id="3.30.40.10">
    <property type="entry name" value="Zinc/RING finger domain, C3HC4 (zinc finger)"/>
    <property type="match status" value="1"/>
</dbReference>
<dbReference type="InterPro" id="IPR001841">
    <property type="entry name" value="Znf_RING"/>
</dbReference>
<evidence type="ECO:0000259" key="6">
    <source>
        <dbReference type="PROSITE" id="PS50089"/>
    </source>
</evidence>
<dbReference type="Proteomes" id="UP000887565">
    <property type="component" value="Unplaced"/>
</dbReference>
<dbReference type="PANTHER" id="PTHR46858">
    <property type="entry name" value="OS05G0521000 PROTEIN"/>
    <property type="match status" value="1"/>
</dbReference>
<evidence type="ECO:0000256" key="2">
    <source>
        <dbReference type="ARBA" id="ARBA00022771"/>
    </source>
</evidence>
<sequence>PPPYNSNSSNGQGNFGSESRLSPVPGSNNVDRDLNFRSRAPPVPNVSSFPRGLSDQLTNLSFSNQPPQAPQRRVDAELVPPSSPRPQSSAKEDNNDGGDGELHDECVICMNEKPDCVLYTCGHLCMCFTCAKTTWQQHKVCPICRKEIKDFFRELSVHRASDRRIRKSLVVYYCTDRFNLW</sequence>
<evidence type="ECO:0000256" key="1">
    <source>
        <dbReference type="ARBA" id="ARBA00022723"/>
    </source>
</evidence>
<feature type="compositionally biased region" description="Low complexity" evidence="5">
    <location>
        <begin position="1"/>
        <end position="17"/>
    </location>
</feature>
<evidence type="ECO:0000256" key="3">
    <source>
        <dbReference type="ARBA" id="ARBA00022833"/>
    </source>
</evidence>
<feature type="compositionally biased region" description="Polar residues" evidence="5">
    <location>
        <begin position="55"/>
        <end position="66"/>
    </location>
</feature>
<organism evidence="7 8">
    <name type="scientific">Romanomermis culicivorax</name>
    <name type="common">Nematode worm</name>
    <dbReference type="NCBI Taxonomy" id="13658"/>
    <lineage>
        <taxon>Eukaryota</taxon>
        <taxon>Metazoa</taxon>
        <taxon>Ecdysozoa</taxon>
        <taxon>Nematoda</taxon>
        <taxon>Enoplea</taxon>
        <taxon>Dorylaimia</taxon>
        <taxon>Mermithida</taxon>
        <taxon>Mermithoidea</taxon>
        <taxon>Mermithidae</taxon>
        <taxon>Romanomermis</taxon>
    </lineage>
</organism>
<proteinExistence type="predicted"/>
<protein>
    <submittedName>
        <fullName evidence="8">RING-type domain-containing protein</fullName>
    </submittedName>
</protein>
<keyword evidence="1" id="KW-0479">Metal-binding</keyword>
<dbReference type="AlphaFoldDB" id="A0A915L2R4"/>
<dbReference type="GO" id="GO:0016567">
    <property type="term" value="P:protein ubiquitination"/>
    <property type="evidence" value="ECO:0007669"/>
    <property type="project" value="TreeGrafter"/>
</dbReference>
<dbReference type="SMART" id="SM00184">
    <property type="entry name" value="RING"/>
    <property type="match status" value="1"/>
</dbReference>
<dbReference type="GO" id="GO:0061630">
    <property type="term" value="F:ubiquitin protein ligase activity"/>
    <property type="evidence" value="ECO:0007669"/>
    <property type="project" value="TreeGrafter"/>
</dbReference>